<dbReference type="InterPro" id="IPR042261">
    <property type="entry name" value="Lsr2-like_dimerization"/>
</dbReference>
<feature type="compositionally biased region" description="Basic and acidic residues" evidence="2">
    <location>
        <begin position="79"/>
        <end position="92"/>
    </location>
</feature>
<dbReference type="InterPro" id="IPR024412">
    <property type="entry name" value="Lsr2_dim_dom"/>
</dbReference>
<dbReference type="Pfam" id="PF23359">
    <property type="entry name" value="Lsr2_DNA-bd"/>
    <property type="match status" value="1"/>
</dbReference>
<keyword evidence="6" id="KW-1185">Reference proteome</keyword>
<name>A0ABM8GYD6_9MICO</name>
<dbReference type="Pfam" id="PF11774">
    <property type="entry name" value="Lsr2"/>
    <property type="match status" value="1"/>
</dbReference>
<evidence type="ECO:0000313" key="6">
    <source>
        <dbReference type="Proteomes" id="UP001321477"/>
    </source>
</evidence>
<evidence type="ECO:0000256" key="2">
    <source>
        <dbReference type="SAM" id="MobiDB-lite"/>
    </source>
</evidence>
<dbReference type="Gene3D" id="4.10.320.10">
    <property type="entry name" value="E3-binding domain"/>
    <property type="match status" value="1"/>
</dbReference>
<protein>
    <submittedName>
        <fullName evidence="5">Lsr2 family protein</fullName>
    </submittedName>
</protein>
<sequence length="111" mass="12003">MWNMAKRVIETLIDDLDGSDADRTVSFALDGDQYAIDLSDENIAKLGAALAPFIGAARKTAARGGGPRRRSSGGGAGSETKDAREWLRANGHEVSDRGRIPANLMELYRNR</sequence>
<dbReference type="InterPro" id="IPR055370">
    <property type="entry name" value="Lsr2_DNA-bd"/>
</dbReference>
<dbReference type="Proteomes" id="UP001321477">
    <property type="component" value="Chromosome"/>
</dbReference>
<keyword evidence="1" id="KW-0238">DNA-binding</keyword>
<feature type="domain" description="Lsr2 DNA-binding" evidence="4">
    <location>
        <begin position="77"/>
        <end position="109"/>
    </location>
</feature>
<evidence type="ECO:0000259" key="3">
    <source>
        <dbReference type="Pfam" id="PF11774"/>
    </source>
</evidence>
<gene>
    <name evidence="5" type="ORF">GCM10025870_05380</name>
</gene>
<evidence type="ECO:0000256" key="1">
    <source>
        <dbReference type="ARBA" id="ARBA00023125"/>
    </source>
</evidence>
<dbReference type="Gene3D" id="3.30.60.230">
    <property type="entry name" value="Lsr2, dimerization domain"/>
    <property type="match status" value="1"/>
</dbReference>
<evidence type="ECO:0000313" key="5">
    <source>
        <dbReference type="EMBL" id="BDZ53465.1"/>
    </source>
</evidence>
<proteinExistence type="predicted"/>
<feature type="region of interest" description="Disordered" evidence="2">
    <location>
        <begin position="59"/>
        <end position="92"/>
    </location>
</feature>
<accession>A0ABM8GYD6</accession>
<organism evidence="5 6">
    <name type="scientific">Agromyces marinus</name>
    <dbReference type="NCBI Taxonomy" id="1389020"/>
    <lineage>
        <taxon>Bacteria</taxon>
        <taxon>Bacillati</taxon>
        <taxon>Actinomycetota</taxon>
        <taxon>Actinomycetes</taxon>
        <taxon>Micrococcales</taxon>
        <taxon>Microbacteriaceae</taxon>
        <taxon>Agromyces</taxon>
    </lineage>
</organism>
<reference evidence="6" key="1">
    <citation type="journal article" date="2019" name="Int. J. Syst. Evol. Microbiol.">
        <title>The Global Catalogue of Microorganisms (GCM) 10K type strain sequencing project: providing services to taxonomists for standard genome sequencing and annotation.</title>
        <authorList>
            <consortium name="The Broad Institute Genomics Platform"/>
            <consortium name="The Broad Institute Genome Sequencing Center for Infectious Disease"/>
            <person name="Wu L."/>
            <person name="Ma J."/>
        </authorList>
    </citation>
    <scope>NUCLEOTIDE SEQUENCE [LARGE SCALE GENOMIC DNA]</scope>
    <source>
        <strain evidence="6">NBRC 109019</strain>
    </source>
</reference>
<feature type="domain" description="Lsr2 dimerization" evidence="3">
    <location>
        <begin position="4"/>
        <end position="60"/>
    </location>
</feature>
<dbReference type="InterPro" id="IPR036625">
    <property type="entry name" value="E3-bd_dom_sf"/>
</dbReference>
<evidence type="ECO:0000259" key="4">
    <source>
        <dbReference type="Pfam" id="PF23359"/>
    </source>
</evidence>
<dbReference type="EMBL" id="AP027734">
    <property type="protein sequence ID" value="BDZ53465.1"/>
    <property type="molecule type" value="Genomic_DNA"/>
</dbReference>